<proteinExistence type="predicted"/>
<dbReference type="Proteomes" id="UP000232722">
    <property type="component" value="Unassembled WGS sequence"/>
</dbReference>
<comment type="caution">
    <text evidence="1">The sequence shown here is derived from an EMBL/GenBank/DDBJ whole genome shotgun (WGS) entry which is preliminary data.</text>
</comment>
<dbReference type="EMBL" id="LLXJ01001703">
    <property type="protein sequence ID" value="PKC01088.1"/>
    <property type="molecule type" value="Genomic_DNA"/>
</dbReference>
<protein>
    <submittedName>
        <fullName evidence="1">Uncharacterized protein</fullName>
    </submittedName>
</protein>
<reference evidence="1 2" key="2">
    <citation type="submission" date="2017-09" db="EMBL/GenBank/DDBJ databases">
        <title>Extensive intraspecific genome diversity in a model arbuscular mycorrhizal fungus.</title>
        <authorList>
            <person name="Chen E.C."/>
            <person name="Morin E."/>
            <person name="Beaudet D."/>
            <person name="Noel J."/>
            <person name="Ndikumana S."/>
            <person name="Charron P."/>
            <person name="St-Onge C."/>
            <person name="Giorgi J."/>
            <person name="Grigoriev I.V."/>
            <person name="Roux C."/>
            <person name="Martin F.M."/>
            <person name="Corradi N."/>
        </authorList>
    </citation>
    <scope>NUCLEOTIDE SEQUENCE [LARGE SCALE GENOMIC DNA]</scope>
    <source>
        <strain evidence="1 2">A5</strain>
    </source>
</reference>
<name>A0A2N0P2M9_9GLOM</name>
<accession>A0A2N0P2M9</accession>
<evidence type="ECO:0000313" key="2">
    <source>
        <dbReference type="Proteomes" id="UP000232722"/>
    </source>
</evidence>
<dbReference type="AlphaFoldDB" id="A0A2N0P2M9"/>
<organism evidence="1 2">
    <name type="scientific">Rhizophagus irregularis</name>
    <dbReference type="NCBI Taxonomy" id="588596"/>
    <lineage>
        <taxon>Eukaryota</taxon>
        <taxon>Fungi</taxon>
        <taxon>Fungi incertae sedis</taxon>
        <taxon>Mucoromycota</taxon>
        <taxon>Glomeromycotina</taxon>
        <taxon>Glomeromycetes</taxon>
        <taxon>Glomerales</taxon>
        <taxon>Glomeraceae</taxon>
        <taxon>Rhizophagus</taxon>
    </lineage>
</organism>
<reference evidence="1 2" key="1">
    <citation type="submission" date="2016-04" db="EMBL/GenBank/DDBJ databases">
        <title>Genome analyses suggest a sexual origin of heterokaryosis in a supposedly ancient asexual fungus.</title>
        <authorList>
            <person name="Ropars J."/>
            <person name="Sedzielewska K."/>
            <person name="Noel J."/>
            <person name="Charron P."/>
            <person name="Farinelli L."/>
            <person name="Marton T."/>
            <person name="Kruger M."/>
            <person name="Pelin A."/>
            <person name="Brachmann A."/>
            <person name="Corradi N."/>
        </authorList>
    </citation>
    <scope>NUCLEOTIDE SEQUENCE [LARGE SCALE GENOMIC DNA]</scope>
    <source>
        <strain evidence="1 2">A5</strain>
    </source>
</reference>
<evidence type="ECO:0000313" key="1">
    <source>
        <dbReference type="EMBL" id="PKC01088.1"/>
    </source>
</evidence>
<gene>
    <name evidence="1" type="ORF">RhiirA5_427271</name>
</gene>
<sequence length="60" mass="7180">MTREIKHLLEIMFHTGTANPRQKMNTQQMHEELLQRAQQGFSRRWKEAMALRSIDENAIK</sequence>